<reference evidence="1 2" key="1">
    <citation type="journal article" date="2014" name="PLoS Genet.">
        <title>Phylogenetically driven sequencing of extremely halophilic archaea reveals strategies for static and dynamic osmo-response.</title>
        <authorList>
            <person name="Becker E.A."/>
            <person name="Seitzer P.M."/>
            <person name="Tritt A."/>
            <person name="Larsen D."/>
            <person name="Krusor M."/>
            <person name="Yao A.I."/>
            <person name="Wu D."/>
            <person name="Madern D."/>
            <person name="Eisen J.A."/>
            <person name="Darling A.E."/>
            <person name="Facciotti M.T."/>
        </authorList>
    </citation>
    <scope>NUCLEOTIDE SEQUENCE [LARGE SCALE GENOMIC DNA]</scope>
    <source>
        <strain evidence="1 2">GA33</strain>
    </source>
</reference>
<keyword evidence="2" id="KW-1185">Reference proteome</keyword>
<accession>L9W7U3</accession>
<dbReference type="eggNOG" id="arCOG10754">
    <property type="taxonomic scope" value="Archaea"/>
</dbReference>
<name>L9W7U3_9EURY</name>
<sequence length="42" mass="5067">MRYPIGSCRDCGERLYEHIEGDYQCLNCNRRYESTEFEMRAA</sequence>
<dbReference type="EMBL" id="AOHW01000007">
    <property type="protein sequence ID" value="ELY45407.1"/>
    <property type="molecule type" value="Genomic_DNA"/>
</dbReference>
<organism evidence="1 2">
    <name type="scientific">Natronorubrum tibetense GA33</name>
    <dbReference type="NCBI Taxonomy" id="1114856"/>
    <lineage>
        <taxon>Archaea</taxon>
        <taxon>Methanobacteriati</taxon>
        <taxon>Methanobacteriota</taxon>
        <taxon>Stenosarchaea group</taxon>
        <taxon>Halobacteria</taxon>
        <taxon>Halobacteriales</taxon>
        <taxon>Natrialbaceae</taxon>
        <taxon>Natronorubrum</taxon>
    </lineage>
</organism>
<comment type="caution">
    <text evidence="1">The sequence shown here is derived from an EMBL/GenBank/DDBJ whole genome shotgun (WGS) entry which is preliminary data.</text>
</comment>
<evidence type="ECO:0000313" key="2">
    <source>
        <dbReference type="Proteomes" id="UP000011599"/>
    </source>
</evidence>
<dbReference type="PATRIC" id="fig|1114856.3.peg.672"/>
<proteinExistence type="predicted"/>
<protein>
    <submittedName>
        <fullName evidence="1">Uncharacterized protein</fullName>
    </submittedName>
</protein>
<gene>
    <name evidence="1" type="ORF">C496_03263</name>
</gene>
<evidence type="ECO:0000313" key="1">
    <source>
        <dbReference type="EMBL" id="ELY45407.1"/>
    </source>
</evidence>
<dbReference type="AlphaFoldDB" id="L9W7U3"/>
<dbReference type="Proteomes" id="UP000011599">
    <property type="component" value="Unassembled WGS sequence"/>
</dbReference>